<keyword evidence="2" id="KW-1185">Reference proteome</keyword>
<organism evidence="1 2">
    <name type="scientific">Scleroderma citrinum Foug A</name>
    <dbReference type="NCBI Taxonomy" id="1036808"/>
    <lineage>
        <taxon>Eukaryota</taxon>
        <taxon>Fungi</taxon>
        <taxon>Dikarya</taxon>
        <taxon>Basidiomycota</taxon>
        <taxon>Agaricomycotina</taxon>
        <taxon>Agaricomycetes</taxon>
        <taxon>Agaricomycetidae</taxon>
        <taxon>Boletales</taxon>
        <taxon>Sclerodermatineae</taxon>
        <taxon>Sclerodermataceae</taxon>
        <taxon>Scleroderma</taxon>
    </lineage>
</organism>
<gene>
    <name evidence="1" type="ORF">SCLCIDRAFT_1214055</name>
</gene>
<name>A0A0C2ZQ47_9AGAM</name>
<evidence type="ECO:0000313" key="1">
    <source>
        <dbReference type="EMBL" id="KIM63663.1"/>
    </source>
</evidence>
<dbReference type="AlphaFoldDB" id="A0A0C2ZQ47"/>
<dbReference type="Proteomes" id="UP000053989">
    <property type="component" value="Unassembled WGS sequence"/>
</dbReference>
<accession>A0A0C2ZQ47</accession>
<reference evidence="2" key="2">
    <citation type="submission" date="2015-01" db="EMBL/GenBank/DDBJ databases">
        <title>Evolutionary Origins and Diversification of the Mycorrhizal Mutualists.</title>
        <authorList>
            <consortium name="DOE Joint Genome Institute"/>
            <consortium name="Mycorrhizal Genomics Consortium"/>
            <person name="Kohler A."/>
            <person name="Kuo A."/>
            <person name="Nagy L.G."/>
            <person name="Floudas D."/>
            <person name="Copeland A."/>
            <person name="Barry K.W."/>
            <person name="Cichocki N."/>
            <person name="Veneault-Fourrey C."/>
            <person name="LaButti K."/>
            <person name="Lindquist E.A."/>
            <person name="Lipzen A."/>
            <person name="Lundell T."/>
            <person name="Morin E."/>
            <person name="Murat C."/>
            <person name="Riley R."/>
            <person name="Ohm R."/>
            <person name="Sun H."/>
            <person name="Tunlid A."/>
            <person name="Henrissat B."/>
            <person name="Grigoriev I.V."/>
            <person name="Hibbett D.S."/>
            <person name="Martin F."/>
        </authorList>
    </citation>
    <scope>NUCLEOTIDE SEQUENCE [LARGE SCALE GENOMIC DNA]</scope>
    <source>
        <strain evidence="2">Foug A</strain>
    </source>
</reference>
<evidence type="ECO:0000313" key="2">
    <source>
        <dbReference type="Proteomes" id="UP000053989"/>
    </source>
</evidence>
<reference evidence="1 2" key="1">
    <citation type="submission" date="2014-04" db="EMBL/GenBank/DDBJ databases">
        <authorList>
            <consortium name="DOE Joint Genome Institute"/>
            <person name="Kuo A."/>
            <person name="Kohler A."/>
            <person name="Nagy L.G."/>
            <person name="Floudas D."/>
            <person name="Copeland A."/>
            <person name="Barry K.W."/>
            <person name="Cichocki N."/>
            <person name="Veneault-Fourrey C."/>
            <person name="LaButti K."/>
            <person name="Lindquist E.A."/>
            <person name="Lipzen A."/>
            <person name="Lundell T."/>
            <person name="Morin E."/>
            <person name="Murat C."/>
            <person name="Sun H."/>
            <person name="Tunlid A."/>
            <person name="Henrissat B."/>
            <person name="Grigoriev I.V."/>
            <person name="Hibbett D.S."/>
            <person name="Martin F."/>
            <person name="Nordberg H.P."/>
            <person name="Cantor M.N."/>
            <person name="Hua S.X."/>
        </authorList>
    </citation>
    <scope>NUCLEOTIDE SEQUENCE [LARGE SCALE GENOMIC DNA]</scope>
    <source>
        <strain evidence="1 2">Foug A</strain>
    </source>
</reference>
<protein>
    <submittedName>
        <fullName evidence="1">Uncharacterized protein</fullName>
    </submittedName>
</protein>
<dbReference type="HOGENOM" id="CLU_2943139_0_0_1"/>
<dbReference type="EMBL" id="KN822033">
    <property type="protein sequence ID" value="KIM63663.1"/>
    <property type="molecule type" value="Genomic_DNA"/>
</dbReference>
<sequence length="60" mass="6754">MCSPPRCSDEAVSDMIEVLAEFRDTTIQDLPTTRSTDVSRFNKICTSVPTPYRLKIVSKC</sequence>
<dbReference type="InParanoid" id="A0A0C2ZQ47"/>
<proteinExistence type="predicted"/>